<dbReference type="InterPro" id="IPR005545">
    <property type="entry name" value="YCII"/>
</dbReference>
<dbReference type="Gene3D" id="3.20.80.10">
    <property type="entry name" value="Regulatory factor, effector binding domain"/>
    <property type="match status" value="1"/>
</dbReference>
<evidence type="ECO:0000256" key="1">
    <source>
        <dbReference type="ARBA" id="ARBA00007689"/>
    </source>
</evidence>
<evidence type="ECO:0000259" key="2">
    <source>
        <dbReference type="SMART" id="SM00871"/>
    </source>
</evidence>
<dbReference type="Pfam" id="PF03795">
    <property type="entry name" value="YCII"/>
    <property type="match status" value="1"/>
</dbReference>
<name>A0A4R6UR32_9GAMM</name>
<dbReference type="InterPro" id="IPR011008">
    <property type="entry name" value="Dimeric_a/b-barrel"/>
</dbReference>
<dbReference type="InterPro" id="IPR029442">
    <property type="entry name" value="GyrI-like"/>
</dbReference>
<dbReference type="OrthoDB" id="9807535at2"/>
<dbReference type="SUPFAM" id="SSF54909">
    <property type="entry name" value="Dimeric alpha+beta barrel"/>
    <property type="match status" value="1"/>
</dbReference>
<dbReference type="SMART" id="SM00871">
    <property type="entry name" value="AraC_E_bind"/>
    <property type="match status" value="1"/>
</dbReference>
<keyword evidence="4" id="KW-1185">Reference proteome</keyword>
<dbReference type="PANTHER" id="PTHR35174">
    <property type="entry name" value="BLL7171 PROTEIN-RELATED"/>
    <property type="match status" value="1"/>
</dbReference>
<evidence type="ECO:0000313" key="4">
    <source>
        <dbReference type="Proteomes" id="UP000295375"/>
    </source>
</evidence>
<dbReference type="InterPro" id="IPR010499">
    <property type="entry name" value="AraC_E-bd"/>
</dbReference>
<comment type="caution">
    <text evidence="3">The sequence shown here is derived from an EMBL/GenBank/DDBJ whole genome shotgun (WGS) entry which is preliminary data.</text>
</comment>
<dbReference type="PANTHER" id="PTHR35174:SF4">
    <property type="entry name" value="BLL7163 PROTEIN"/>
    <property type="match status" value="1"/>
</dbReference>
<dbReference type="Pfam" id="PF06445">
    <property type="entry name" value="GyrI-like"/>
    <property type="match status" value="1"/>
</dbReference>
<dbReference type="SUPFAM" id="SSF55136">
    <property type="entry name" value="Probable bacterial effector-binding domain"/>
    <property type="match status" value="1"/>
</dbReference>
<sequence length="292" mass="32466">MKVMVIVKASKGSEAGKMPSEALLAAMGAYNQQLVDAGIMLAGEGLHPSSKGVRVRFSGDKRTVTDGPFAETKELIAGFWMWRVKSMDEAIEWVKRCPNPMMEDSDIEIRPVFEAEDFGAEFTPELREQEASIRAQAIGLSLQQFTDAPALHIAGLQQHYQLDTRGNIPLQWQAFLETHSRLPKAKNALMYGVVLNVADGCEFDYLTGMETDANASLPSGVVATDLPASRYAVFRHNEHVSTIDRTLEKIWLQWAPDAGVKMAETPCFERYTEQFNAETGKGGIEIWIPIER</sequence>
<gene>
    <name evidence="3" type="ORF">EV696_103117</name>
</gene>
<organism evidence="3 4">
    <name type="scientific">Permianibacter aggregans</name>
    <dbReference type="NCBI Taxonomy" id="1510150"/>
    <lineage>
        <taxon>Bacteria</taxon>
        <taxon>Pseudomonadati</taxon>
        <taxon>Pseudomonadota</taxon>
        <taxon>Gammaproteobacteria</taxon>
        <taxon>Pseudomonadales</taxon>
        <taxon>Pseudomonadaceae</taxon>
        <taxon>Permianibacter</taxon>
    </lineage>
</organism>
<feature type="domain" description="AraC effector-binding" evidence="2">
    <location>
        <begin position="142"/>
        <end position="291"/>
    </location>
</feature>
<comment type="similarity">
    <text evidence="1">Belongs to the YciI family.</text>
</comment>
<protein>
    <recommendedName>
        <fullName evidence="2">AraC effector-binding domain-containing protein</fullName>
    </recommendedName>
</protein>
<dbReference type="InterPro" id="IPR011256">
    <property type="entry name" value="Reg_factor_effector_dom_sf"/>
</dbReference>
<dbReference type="Proteomes" id="UP000295375">
    <property type="component" value="Unassembled WGS sequence"/>
</dbReference>
<dbReference type="Gene3D" id="3.30.70.1060">
    <property type="entry name" value="Dimeric alpha+beta barrel"/>
    <property type="match status" value="1"/>
</dbReference>
<proteinExistence type="inferred from homology"/>
<dbReference type="AlphaFoldDB" id="A0A4R6UR32"/>
<dbReference type="EMBL" id="SNYM01000003">
    <property type="protein sequence ID" value="TDQ49748.1"/>
    <property type="molecule type" value="Genomic_DNA"/>
</dbReference>
<evidence type="ECO:0000313" key="3">
    <source>
        <dbReference type="EMBL" id="TDQ49748.1"/>
    </source>
</evidence>
<reference evidence="3 4" key="1">
    <citation type="submission" date="2019-03" db="EMBL/GenBank/DDBJ databases">
        <title>Genomic Encyclopedia of Type Strains, Phase IV (KMG-IV): sequencing the most valuable type-strain genomes for metagenomic binning, comparative biology and taxonomic classification.</title>
        <authorList>
            <person name="Goeker M."/>
        </authorList>
    </citation>
    <scope>NUCLEOTIDE SEQUENCE [LARGE SCALE GENOMIC DNA]</scope>
    <source>
        <strain evidence="3 4">DSM 103792</strain>
    </source>
</reference>
<accession>A0A4R6UR32</accession>